<evidence type="ECO:0000259" key="6">
    <source>
        <dbReference type="PROSITE" id="PS51352"/>
    </source>
</evidence>
<dbReference type="OrthoDB" id="9789406at2"/>
<comment type="similarity">
    <text evidence="1 5">Belongs to the glutathione peroxidase family.</text>
</comment>
<keyword evidence="8" id="KW-1185">Reference proteome</keyword>
<dbReference type="AlphaFoldDB" id="A0A5C7FD91"/>
<dbReference type="Pfam" id="PF00255">
    <property type="entry name" value="GSHPx"/>
    <property type="match status" value="1"/>
</dbReference>
<keyword evidence="3 5" id="KW-0560">Oxidoreductase</keyword>
<dbReference type="InterPro" id="IPR036249">
    <property type="entry name" value="Thioredoxin-like_sf"/>
</dbReference>
<dbReference type="InterPro" id="IPR029759">
    <property type="entry name" value="GPX_AS"/>
</dbReference>
<dbReference type="PROSITE" id="PS00763">
    <property type="entry name" value="GLUTATHIONE_PEROXID_2"/>
    <property type="match status" value="1"/>
</dbReference>
<sequence length="160" mass="18047">MLTTVHDFEVEKSEGKPVSLNEYKGNILVIVNTATKCGLAPQFKSLESLYQDYKDHGVKVLGFPSNQFMNQEPVSDEEMSSTCEINFGVTFPLMKKINVNGKEAHPLYKHLKSEKSGTIGSEIKWNFTKFLVDEDGNVLKRYGPNTSPDKIREDIDSLLK</sequence>
<accession>A0A5C7FD91</accession>
<evidence type="ECO:0000313" key="7">
    <source>
        <dbReference type="EMBL" id="WWD80557.1"/>
    </source>
</evidence>
<dbReference type="EMBL" id="CP144914">
    <property type="protein sequence ID" value="WWD80557.1"/>
    <property type="molecule type" value="Genomic_DNA"/>
</dbReference>
<protein>
    <recommendedName>
        <fullName evidence="5">Glutathione peroxidase</fullName>
    </recommendedName>
</protein>
<dbReference type="GO" id="GO:0004601">
    <property type="term" value="F:peroxidase activity"/>
    <property type="evidence" value="ECO:0007669"/>
    <property type="project" value="UniProtKB-KW"/>
</dbReference>
<dbReference type="PIRSF" id="PIRSF000303">
    <property type="entry name" value="Glutathion_perox"/>
    <property type="match status" value="1"/>
</dbReference>
<name>A0A5C7FD91_9BACI</name>
<dbReference type="Proteomes" id="UP000321816">
    <property type="component" value="Chromosome"/>
</dbReference>
<dbReference type="PROSITE" id="PS51352">
    <property type="entry name" value="THIOREDOXIN_2"/>
    <property type="match status" value="1"/>
</dbReference>
<keyword evidence="2 5" id="KW-0575">Peroxidase</keyword>
<dbReference type="PROSITE" id="PS51355">
    <property type="entry name" value="GLUTATHIONE_PEROXID_3"/>
    <property type="match status" value="1"/>
</dbReference>
<gene>
    <name evidence="7" type="ORF">FTX54_003040</name>
</gene>
<dbReference type="GO" id="GO:0034599">
    <property type="term" value="P:cellular response to oxidative stress"/>
    <property type="evidence" value="ECO:0007669"/>
    <property type="project" value="TreeGrafter"/>
</dbReference>
<dbReference type="RefSeq" id="WP_147804926.1">
    <property type="nucleotide sequence ID" value="NZ_CP144914.1"/>
</dbReference>
<dbReference type="InterPro" id="IPR029760">
    <property type="entry name" value="GPX_CS"/>
</dbReference>
<evidence type="ECO:0000256" key="4">
    <source>
        <dbReference type="PIRSR" id="PIRSR000303-1"/>
    </source>
</evidence>
<organism evidence="7 8">
    <name type="scientific">Alkalicoccus halolimnae</name>
    <dbReference type="NCBI Taxonomy" id="1667239"/>
    <lineage>
        <taxon>Bacteria</taxon>
        <taxon>Bacillati</taxon>
        <taxon>Bacillota</taxon>
        <taxon>Bacilli</taxon>
        <taxon>Bacillales</taxon>
        <taxon>Bacillaceae</taxon>
        <taxon>Alkalicoccus</taxon>
    </lineage>
</organism>
<dbReference type="PRINTS" id="PR01011">
    <property type="entry name" value="GLUTPROXDASE"/>
</dbReference>
<evidence type="ECO:0000256" key="3">
    <source>
        <dbReference type="ARBA" id="ARBA00023002"/>
    </source>
</evidence>
<dbReference type="InterPro" id="IPR013766">
    <property type="entry name" value="Thioredoxin_domain"/>
</dbReference>
<feature type="active site" evidence="4">
    <location>
        <position position="37"/>
    </location>
</feature>
<dbReference type="FunFam" id="3.40.30.10:FF:000010">
    <property type="entry name" value="Glutathione peroxidase"/>
    <property type="match status" value="1"/>
</dbReference>
<dbReference type="PANTHER" id="PTHR11592">
    <property type="entry name" value="GLUTATHIONE PEROXIDASE"/>
    <property type="match status" value="1"/>
</dbReference>
<proteinExistence type="inferred from homology"/>
<dbReference type="Gene3D" id="3.40.30.10">
    <property type="entry name" value="Glutaredoxin"/>
    <property type="match status" value="1"/>
</dbReference>
<feature type="domain" description="Thioredoxin" evidence="6">
    <location>
        <begin position="1"/>
        <end position="160"/>
    </location>
</feature>
<dbReference type="PANTHER" id="PTHR11592:SF78">
    <property type="entry name" value="GLUTATHIONE PEROXIDASE"/>
    <property type="match status" value="1"/>
</dbReference>
<dbReference type="PROSITE" id="PS00460">
    <property type="entry name" value="GLUTATHIONE_PEROXID_1"/>
    <property type="match status" value="1"/>
</dbReference>
<evidence type="ECO:0000256" key="5">
    <source>
        <dbReference type="RuleBase" id="RU000499"/>
    </source>
</evidence>
<dbReference type="SUPFAM" id="SSF52833">
    <property type="entry name" value="Thioredoxin-like"/>
    <property type="match status" value="1"/>
</dbReference>
<dbReference type="KEGG" id="ahal:FTX54_003040"/>
<dbReference type="InterPro" id="IPR000889">
    <property type="entry name" value="Glutathione_peroxidase"/>
</dbReference>
<evidence type="ECO:0000313" key="8">
    <source>
        <dbReference type="Proteomes" id="UP000321816"/>
    </source>
</evidence>
<reference evidence="7 8" key="1">
    <citation type="submission" date="2024-01" db="EMBL/GenBank/DDBJ databases">
        <title>Complete Genome Sequence of Alkalicoccus halolimnae BZ-SZ-XJ29T, a Moderately Halophilic Bacterium Isolated from a Salt Lake.</title>
        <authorList>
            <person name="Zhao B."/>
        </authorList>
    </citation>
    <scope>NUCLEOTIDE SEQUENCE [LARGE SCALE GENOMIC DNA]</scope>
    <source>
        <strain evidence="7 8">BZ-SZ-XJ29</strain>
    </source>
</reference>
<evidence type="ECO:0000256" key="2">
    <source>
        <dbReference type="ARBA" id="ARBA00022559"/>
    </source>
</evidence>
<evidence type="ECO:0000256" key="1">
    <source>
        <dbReference type="ARBA" id="ARBA00006926"/>
    </source>
</evidence>
<dbReference type="CDD" id="cd00340">
    <property type="entry name" value="GSH_Peroxidase"/>
    <property type="match status" value="1"/>
</dbReference>